<dbReference type="SMART" id="SM00843">
    <property type="entry name" value="Ftsk_gamma"/>
    <property type="match status" value="1"/>
</dbReference>
<dbReference type="Pfam" id="PF09397">
    <property type="entry name" value="FtsK_gamma"/>
    <property type="match status" value="1"/>
</dbReference>
<dbReference type="AlphaFoldDB" id="A0A0P9Z1P8"/>
<name>A0A0P9Z1P8_PSESX</name>
<organism evidence="1 2">
    <name type="scientific">Pseudomonas syringae pv. solidagae</name>
    <dbReference type="NCBI Taxonomy" id="264458"/>
    <lineage>
        <taxon>Bacteria</taxon>
        <taxon>Pseudomonadati</taxon>
        <taxon>Pseudomonadota</taxon>
        <taxon>Gammaproteobacteria</taxon>
        <taxon>Pseudomonadales</taxon>
        <taxon>Pseudomonadaceae</taxon>
        <taxon>Pseudomonas</taxon>
        <taxon>Pseudomonas syringae</taxon>
    </lineage>
</organism>
<reference evidence="1 2" key="1">
    <citation type="submission" date="2018-08" db="EMBL/GenBank/DDBJ databases">
        <title>Recombination of ecologically and evolutionarily significant loci maintains genetic cohesion in the Pseudomonas syringae species complex.</title>
        <authorList>
            <person name="Dillon M."/>
            <person name="Thakur S."/>
            <person name="Almeida R.N.D."/>
            <person name="Weir B.S."/>
            <person name="Guttman D.S."/>
        </authorList>
    </citation>
    <scope>NUCLEOTIDE SEQUENCE [LARGE SCALE GENOMIC DNA]</scope>
    <source>
        <strain evidence="1 2">ICMP 16926</strain>
    </source>
</reference>
<proteinExistence type="predicted"/>
<evidence type="ECO:0000313" key="2">
    <source>
        <dbReference type="Proteomes" id="UP000268096"/>
    </source>
</evidence>
<dbReference type="EMBL" id="RBTH01000112">
    <property type="protein sequence ID" value="RMT48352.1"/>
    <property type="molecule type" value="Genomic_DNA"/>
</dbReference>
<dbReference type="SUPFAM" id="SSF46785">
    <property type="entry name" value="Winged helix' DNA-binding domain"/>
    <property type="match status" value="1"/>
</dbReference>
<dbReference type="PANTHER" id="PTHR22683">
    <property type="entry name" value="SPORULATION PROTEIN RELATED"/>
    <property type="match status" value="1"/>
</dbReference>
<dbReference type="RefSeq" id="WP_057458395.1">
    <property type="nucleotide sequence ID" value="NZ_LJRH01000365.1"/>
</dbReference>
<accession>A0A0P9Z1P8</accession>
<comment type="caution">
    <text evidence="1">The sequence shown here is derived from an EMBL/GenBank/DDBJ whole genome shotgun (WGS) entry which is preliminary data.</text>
</comment>
<protein>
    <submittedName>
        <fullName evidence="1">DNA segregation ATPase FtsK/SpoIIIE-like protein</fullName>
    </submittedName>
</protein>
<sequence>MKMEHKDIIDRARMHGVLPSELAHELLVHDLVNAAMFELTNIHSPYSKLNQGQQQEVIDRITDKAKEAAHTAVAIIASRNVITIPCKMKQIQVTEKTLTVTSLVDAKDPARHGLTDSAGHLCLLVLAPDDYEEGLDFIRPDRDQSELPLHASDLTGNLFDRGTGPDEGAKTDYTPLADPFYDKALTFVLSTRRATASSIQRALDIGFTRAAALLDKMEQAGVVSPIDHTGDRVVLLNPAGEQKLSVVDADLPDDVVDASFDPDSKEFGDYTYEDASQLVVLHATTVDVAWLQRRLAIDSDQATTLLLRLVDNNVIELETEAEQSIDNTYKVIAELGSLCVE</sequence>
<dbReference type="Proteomes" id="UP000268096">
    <property type="component" value="Unassembled WGS sequence"/>
</dbReference>
<dbReference type="InterPro" id="IPR036390">
    <property type="entry name" value="WH_DNA-bd_sf"/>
</dbReference>
<dbReference type="PANTHER" id="PTHR22683:SF41">
    <property type="entry name" value="DNA TRANSLOCASE FTSK"/>
    <property type="match status" value="1"/>
</dbReference>
<gene>
    <name evidence="1" type="ORF">ALP48_00144</name>
</gene>
<dbReference type="InterPro" id="IPR018541">
    <property type="entry name" value="Ftsk_gamma"/>
</dbReference>
<dbReference type="InterPro" id="IPR036388">
    <property type="entry name" value="WH-like_DNA-bd_sf"/>
</dbReference>
<evidence type="ECO:0000313" key="1">
    <source>
        <dbReference type="EMBL" id="RMT48352.1"/>
    </source>
</evidence>
<dbReference type="Gene3D" id="1.10.10.10">
    <property type="entry name" value="Winged helix-like DNA-binding domain superfamily/Winged helix DNA-binding domain"/>
    <property type="match status" value="1"/>
</dbReference>
<dbReference type="InterPro" id="IPR050206">
    <property type="entry name" value="FtsK/SpoIIIE/SftA"/>
</dbReference>